<protein>
    <submittedName>
        <fullName evidence="2">Uncharacterized protein</fullName>
    </submittedName>
</protein>
<feature type="region of interest" description="Disordered" evidence="1">
    <location>
        <begin position="1"/>
        <end position="47"/>
    </location>
</feature>
<feature type="compositionally biased region" description="Basic residues" evidence="1">
    <location>
        <begin position="7"/>
        <end position="16"/>
    </location>
</feature>
<sequence length="363" mass="40323">MGDKKTASARRKSKRIAKTDCKTPTPEIESPQLVLSGHSPAHEDSPASIDISADVSFEPDENQSNRPHQFQPMVSATNAARVYDMALSEQQEHDVAAGGWQFGCTLTTENVWDAFVLLALLDYNDRTSSYLFVPHIGDQKDRFTEAMRARNHEVIMEGQDEIAHCCDKCMRVWTAPDGTQRDIQLVIGDGLSMGHRRCQICSIVGCNAPVLSGRKSCADPIHHKIEALHYERGKAAFTLRDRFQKHRLAHPHDQAASFEENEDDLGDEGEEWFEGIEGADNAVVRHQDHPGSIGVDDTVPCEAVKSATGNRKYKALFGGVRTHNEQLLVRPCGVIVSRATFYHAEAVSNVLVRHAFFSSSHTH</sequence>
<dbReference type="AlphaFoldDB" id="A0AAD6YJR3"/>
<evidence type="ECO:0000313" key="3">
    <source>
        <dbReference type="Proteomes" id="UP001219525"/>
    </source>
</evidence>
<dbReference type="Proteomes" id="UP001219525">
    <property type="component" value="Unassembled WGS sequence"/>
</dbReference>
<dbReference type="EMBL" id="JARJCW010000015">
    <property type="protein sequence ID" value="KAJ7216432.1"/>
    <property type="molecule type" value="Genomic_DNA"/>
</dbReference>
<evidence type="ECO:0000256" key="1">
    <source>
        <dbReference type="SAM" id="MobiDB-lite"/>
    </source>
</evidence>
<name>A0AAD6YJR3_9AGAR</name>
<reference evidence="2" key="1">
    <citation type="submission" date="2023-03" db="EMBL/GenBank/DDBJ databases">
        <title>Massive genome expansion in bonnet fungi (Mycena s.s.) driven by repeated elements and novel gene families across ecological guilds.</title>
        <authorList>
            <consortium name="Lawrence Berkeley National Laboratory"/>
            <person name="Harder C.B."/>
            <person name="Miyauchi S."/>
            <person name="Viragh M."/>
            <person name="Kuo A."/>
            <person name="Thoen E."/>
            <person name="Andreopoulos B."/>
            <person name="Lu D."/>
            <person name="Skrede I."/>
            <person name="Drula E."/>
            <person name="Henrissat B."/>
            <person name="Morin E."/>
            <person name="Kohler A."/>
            <person name="Barry K."/>
            <person name="LaButti K."/>
            <person name="Morin E."/>
            <person name="Salamov A."/>
            <person name="Lipzen A."/>
            <person name="Mereny Z."/>
            <person name="Hegedus B."/>
            <person name="Baldrian P."/>
            <person name="Stursova M."/>
            <person name="Weitz H."/>
            <person name="Taylor A."/>
            <person name="Grigoriev I.V."/>
            <person name="Nagy L.G."/>
            <person name="Martin F."/>
            <person name="Kauserud H."/>
        </authorList>
    </citation>
    <scope>NUCLEOTIDE SEQUENCE</scope>
    <source>
        <strain evidence="2">9144</strain>
    </source>
</reference>
<accession>A0AAD6YJR3</accession>
<comment type="caution">
    <text evidence="2">The sequence shown here is derived from an EMBL/GenBank/DDBJ whole genome shotgun (WGS) entry which is preliminary data.</text>
</comment>
<proteinExistence type="predicted"/>
<gene>
    <name evidence="2" type="ORF">GGX14DRAFT_561994</name>
</gene>
<organism evidence="2 3">
    <name type="scientific">Mycena pura</name>
    <dbReference type="NCBI Taxonomy" id="153505"/>
    <lineage>
        <taxon>Eukaryota</taxon>
        <taxon>Fungi</taxon>
        <taxon>Dikarya</taxon>
        <taxon>Basidiomycota</taxon>
        <taxon>Agaricomycotina</taxon>
        <taxon>Agaricomycetes</taxon>
        <taxon>Agaricomycetidae</taxon>
        <taxon>Agaricales</taxon>
        <taxon>Marasmiineae</taxon>
        <taxon>Mycenaceae</taxon>
        <taxon>Mycena</taxon>
    </lineage>
</organism>
<keyword evidence="3" id="KW-1185">Reference proteome</keyword>
<evidence type="ECO:0000313" key="2">
    <source>
        <dbReference type="EMBL" id="KAJ7216432.1"/>
    </source>
</evidence>